<dbReference type="AlphaFoldDB" id="A0A0A7KE75"/>
<dbReference type="RefSeq" id="WP_039682326.1">
    <property type="nucleotide sequence ID" value="NZ_CP010028.1"/>
</dbReference>
<organism evidence="1 2">
    <name type="scientific">Deinococcus radiopugnans</name>
    <dbReference type="NCBI Taxonomy" id="57497"/>
    <lineage>
        <taxon>Bacteria</taxon>
        <taxon>Thermotogati</taxon>
        <taxon>Deinococcota</taxon>
        <taxon>Deinococci</taxon>
        <taxon>Deinococcales</taxon>
        <taxon>Deinococcaceae</taxon>
        <taxon>Deinococcus</taxon>
    </lineage>
</organism>
<accession>A0A0A7KE75</accession>
<dbReference type="KEGG" id="dsw:QR90_03670"/>
<name>A0A0A7KE75_9DEIO</name>
<protein>
    <submittedName>
        <fullName evidence="1">Uncharacterized protein</fullName>
    </submittedName>
</protein>
<gene>
    <name evidence="1" type="ORF">QR90_03670</name>
</gene>
<dbReference type="Proteomes" id="UP000030634">
    <property type="component" value="Chromosome"/>
</dbReference>
<sequence length="293" mass="30110">MRVGLLDSPASRLRAYWAAYLKELDVETVTPALDGAGALALGQQSLPGEPTTVQLALGRILALEAVDAVLIPQWSAVSGDAWSEALTELLPRRISGLPTLIAVADSGGPELEGHAAEVGLRVSHNGGAVRGALAKVRPLAAEPRVSMPPLGRAGLATVAVIGPRTLLAETVLSGGLRPALEAAGLHGVFSTELPLGDVLRRSERMENAGKIPAGERELFGAASMLAGKSAVRGVVLTAPAGDGATAAALDRIAARMHLPTLRLDLQAGQTQFDGLEAFTARVNPGALPPQETP</sequence>
<dbReference type="HOGENOM" id="CLU_972551_0_0_0"/>
<dbReference type="STRING" id="1182571.QR90_03670"/>
<reference evidence="2" key="1">
    <citation type="submission" date="2014-11" db="EMBL/GenBank/DDBJ databases">
        <title>Hymenobacter sp. DG25B genome submission.</title>
        <authorList>
            <person name="Jung H.-Y."/>
            <person name="Kim M.K."/>
            <person name="Srinivasan S."/>
            <person name="Lim S."/>
        </authorList>
    </citation>
    <scope>NUCLEOTIDE SEQUENCE [LARGE SCALE GENOMIC DNA]</scope>
    <source>
        <strain evidence="2">DY59</strain>
    </source>
</reference>
<evidence type="ECO:0000313" key="2">
    <source>
        <dbReference type="Proteomes" id="UP000030634"/>
    </source>
</evidence>
<evidence type="ECO:0000313" key="1">
    <source>
        <dbReference type="EMBL" id="AIZ44390.1"/>
    </source>
</evidence>
<dbReference type="EMBL" id="CP010028">
    <property type="protein sequence ID" value="AIZ44390.1"/>
    <property type="molecule type" value="Genomic_DNA"/>
</dbReference>
<proteinExistence type="predicted"/>